<dbReference type="InterPro" id="IPR003141">
    <property type="entry name" value="Pol/His_phosphatase_N"/>
</dbReference>
<dbReference type="SMART" id="SM00481">
    <property type="entry name" value="POLIIIAc"/>
    <property type="match status" value="1"/>
</dbReference>
<evidence type="ECO:0000256" key="1">
    <source>
        <dbReference type="SAM" id="Coils"/>
    </source>
</evidence>
<dbReference type="SUPFAM" id="SSF89550">
    <property type="entry name" value="PHP domain-like"/>
    <property type="match status" value="1"/>
</dbReference>
<dbReference type="EMBL" id="FQZR01000002">
    <property type="protein sequence ID" value="SHI74618.1"/>
    <property type="molecule type" value="Genomic_DNA"/>
</dbReference>
<dbReference type="Pfam" id="PF02811">
    <property type="entry name" value="PHP"/>
    <property type="match status" value="1"/>
</dbReference>
<dbReference type="InterPro" id="IPR016195">
    <property type="entry name" value="Pol/histidinol_Pase-like"/>
</dbReference>
<accession>A0A8G2FH34</accession>
<organism evidence="3 4">
    <name type="scientific">Halodesulfovibrio aestuarii</name>
    <dbReference type="NCBI Taxonomy" id="126333"/>
    <lineage>
        <taxon>Bacteria</taxon>
        <taxon>Pseudomonadati</taxon>
        <taxon>Thermodesulfobacteriota</taxon>
        <taxon>Desulfovibrionia</taxon>
        <taxon>Desulfovibrionales</taxon>
        <taxon>Desulfovibrionaceae</taxon>
        <taxon>Halodesulfovibrio</taxon>
    </lineage>
</organism>
<dbReference type="GO" id="GO:0005524">
    <property type="term" value="F:ATP binding"/>
    <property type="evidence" value="ECO:0007669"/>
    <property type="project" value="InterPro"/>
</dbReference>
<dbReference type="GO" id="GO:0016887">
    <property type="term" value="F:ATP hydrolysis activity"/>
    <property type="evidence" value="ECO:0007669"/>
    <property type="project" value="InterPro"/>
</dbReference>
<dbReference type="SUPFAM" id="SSF52540">
    <property type="entry name" value="P-loop containing nucleoside triphosphate hydrolases"/>
    <property type="match status" value="1"/>
</dbReference>
<dbReference type="InterPro" id="IPR003959">
    <property type="entry name" value="ATPase_AAA_core"/>
</dbReference>
<dbReference type="InterPro" id="IPR054787">
    <property type="entry name" value="TrlF_ATPase"/>
</dbReference>
<dbReference type="RefSeq" id="WP_020001974.1">
    <property type="nucleotide sequence ID" value="NZ_CP192219.1"/>
</dbReference>
<dbReference type="Pfam" id="PF13304">
    <property type="entry name" value="AAA_21"/>
    <property type="match status" value="1"/>
</dbReference>
<dbReference type="NCBIfam" id="NF045780">
    <property type="entry name" value="TrlF_fam_ATP"/>
    <property type="match status" value="1"/>
</dbReference>
<feature type="domain" description="Polymerase/histidinol phosphatase N-terminal" evidence="2">
    <location>
        <begin position="11"/>
        <end position="83"/>
    </location>
</feature>
<dbReference type="InterPro" id="IPR004013">
    <property type="entry name" value="PHP_dom"/>
</dbReference>
<dbReference type="GO" id="GO:0006302">
    <property type="term" value="P:double-strand break repair"/>
    <property type="evidence" value="ECO:0007669"/>
    <property type="project" value="TreeGrafter"/>
</dbReference>
<dbReference type="AlphaFoldDB" id="A0A8G2FH34"/>
<comment type="caution">
    <text evidence="3">The sequence shown here is derived from an EMBL/GenBank/DDBJ whole genome shotgun (WGS) entry which is preliminary data.</text>
</comment>
<evidence type="ECO:0000259" key="2">
    <source>
        <dbReference type="SMART" id="SM00481"/>
    </source>
</evidence>
<protein>
    <submittedName>
        <fullName evidence="3">PHP domain-containing protein</fullName>
    </submittedName>
</protein>
<keyword evidence="1" id="KW-0175">Coiled coil</keyword>
<gene>
    <name evidence="3" type="ORF">SAMN05660830_00853</name>
</gene>
<dbReference type="GO" id="GO:0000731">
    <property type="term" value="P:DNA synthesis involved in DNA repair"/>
    <property type="evidence" value="ECO:0007669"/>
    <property type="project" value="TreeGrafter"/>
</dbReference>
<dbReference type="PANTHER" id="PTHR32182">
    <property type="entry name" value="DNA REPLICATION AND REPAIR PROTEIN RECF"/>
    <property type="match status" value="1"/>
</dbReference>
<dbReference type="PANTHER" id="PTHR32182:SF22">
    <property type="entry name" value="ATP-DEPENDENT ENDONUCLEASE, OLD FAMILY-RELATED"/>
    <property type="match status" value="1"/>
</dbReference>
<dbReference type="Gene3D" id="3.20.20.140">
    <property type="entry name" value="Metal-dependent hydrolases"/>
    <property type="match status" value="1"/>
</dbReference>
<dbReference type="Proteomes" id="UP000184001">
    <property type="component" value="Unassembled WGS sequence"/>
</dbReference>
<evidence type="ECO:0000313" key="4">
    <source>
        <dbReference type="Proteomes" id="UP000184001"/>
    </source>
</evidence>
<reference evidence="3 4" key="1">
    <citation type="submission" date="2016-11" db="EMBL/GenBank/DDBJ databases">
        <authorList>
            <person name="Varghese N."/>
            <person name="Submissions S."/>
        </authorList>
    </citation>
    <scope>NUCLEOTIDE SEQUENCE [LARGE SCALE GENOMIC DNA]</scope>
    <source>
        <strain evidence="3 4">DSM 17919</strain>
    </source>
</reference>
<dbReference type="InterPro" id="IPR027417">
    <property type="entry name" value="P-loop_NTPase"/>
</dbReference>
<sequence length="967" mass="111719">MNSRGSEWHKWDLHVHTPASTICYENKNVTNEDIITSMIEHGISVFAVTDHHVIDIERYRELSKLGKAKGITVLPGIEFLSDSRGKEPIHFIGIFSETDDLEYIWGEIKHNTAIKQIDGPQKKKPDEVYCDLVNTIKLVKKLQGVVTIHAGGKSHSVENISHSFPHLAAQKIDIGNNIDIFEFGQNSHKKDQLAYNKFVFKEMKRSVPMIICSDNHNALDYTVEQYCWIKGSLDFEGLKYALNEPEERFYIGAQPDILSRLKTDSTKFLNEIVIERIGSDDQQHRWFEQVRIPLNPELITIIGNKGSGKSALADIIGLCTDGEHSPDYTFLNKDRFKQNGLAERFAAEVTFQSNIKTERRKLSHEIDPSDVSRAHYLPQRYFEKVCNEIGEINKFRAEIEKVVFQYIPEHERLETSSFSELVKIKKQSVESELKTLRDSLTKLNEKIITYENSLTPSYQKKVQNLLELKKEERIAHIKKRPKEVLIPNTNNTKYEQEQLDHWDNQKKELIEQKEQVIRDVTQKKIWKEELITYKKTIQDHLKSIEKINTQYSSILEATQINPTDLLSITFISSQIDTRINELGMEITTYEKELTATRPDSERNKDYAGRTIVEKIAYCDQKITQYASALGTLEKLNRTFQKELLEWELKKTRITQESKTQSEHVEEIKNNFPKKLSTLRQERLDLAHKIYQKLEEVKSIYDQVKLSIDNQLKKTNNTGNHPIDLTISSEFSTTTNFSKILLEHIYRNKSGSFHGKRDSEKTLNEKILNSTDWNKKESIKTFLSATINALEVNINSAKGDMDQRTCITELVKDRKTFYNFLFGLDYLNLHYELRQNEKELAQLSPGEKGALLLVFYLVLDKEDIPLIIDQPEDNLDNKSVAEVLVPFIKEAKKRRQIIMVTHNPNLAVVADSEQVIRVSIEKENGNKFSHVSGGIEKRIINDAVVDVLEGTLPAFTKRKDKYSSVITR</sequence>
<dbReference type="Gene3D" id="3.40.50.300">
    <property type="entry name" value="P-loop containing nucleotide triphosphate hydrolases"/>
    <property type="match status" value="2"/>
</dbReference>
<evidence type="ECO:0000313" key="3">
    <source>
        <dbReference type="EMBL" id="SHI74618.1"/>
    </source>
</evidence>
<name>A0A8G2FH34_9BACT</name>
<feature type="coiled-coil region" evidence="1">
    <location>
        <begin position="426"/>
        <end position="453"/>
    </location>
</feature>
<proteinExistence type="predicted"/>